<organism evidence="1">
    <name type="scientific">Opuntia streptacantha</name>
    <name type="common">Prickly pear cactus</name>
    <name type="synonym">Opuntia cardona</name>
    <dbReference type="NCBI Taxonomy" id="393608"/>
    <lineage>
        <taxon>Eukaryota</taxon>
        <taxon>Viridiplantae</taxon>
        <taxon>Streptophyta</taxon>
        <taxon>Embryophyta</taxon>
        <taxon>Tracheophyta</taxon>
        <taxon>Spermatophyta</taxon>
        <taxon>Magnoliopsida</taxon>
        <taxon>eudicotyledons</taxon>
        <taxon>Gunneridae</taxon>
        <taxon>Pentapetalae</taxon>
        <taxon>Caryophyllales</taxon>
        <taxon>Cactineae</taxon>
        <taxon>Cactaceae</taxon>
        <taxon>Opuntioideae</taxon>
        <taxon>Opuntia</taxon>
    </lineage>
</organism>
<proteinExistence type="predicted"/>
<accession>A0A7C8ZFS5</accession>
<dbReference type="AlphaFoldDB" id="A0A7C8ZFS5"/>
<reference evidence="1" key="2">
    <citation type="submission" date="2020-07" db="EMBL/GenBank/DDBJ databases">
        <authorList>
            <person name="Vera ALvarez R."/>
            <person name="Arias-Moreno D.M."/>
            <person name="Jimenez-Jacinto V."/>
            <person name="Jimenez-Bremont J.F."/>
            <person name="Swaminathan K."/>
            <person name="Moose S.P."/>
            <person name="Guerrero-Gonzalez M.L."/>
            <person name="Marino-Ramirez L."/>
            <person name="Landsman D."/>
            <person name="Rodriguez-Kessler M."/>
            <person name="Delgado-Sanchez P."/>
        </authorList>
    </citation>
    <scope>NUCLEOTIDE SEQUENCE</scope>
    <source>
        <tissue evidence="1">Cladode</tissue>
    </source>
</reference>
<dbReference type="EMBL" id="GISG01122132">
    <property type="protein sequence ID" value="MBA4640975.1"/>
    <property type="molecule type" value="Transcribed_RNA"/>
</dbReference>
<dbReference type="EMBL" id="GISG01122133">
    <property type="protein sequence ID" value="MBA4640976.1"/>
    <property type="molecule type" value="Transcribed_RNA"/>
</dbReference>
<evidence type="ECO:0000313" key="1">
    <source>
        <dbReference type="EMBL" id="MBA4640975.1"/>
    </source>
</evidence>
<protein>
    <submittedName>
        <fullName evidence="1">Uncharacterized protein</fullName>
    </submittedName>
</protein>
<dbReference type="PANTHER" id="PTHR37763:SF1">
    <property type="entry name" value="EXOSOME COMPLEX EXONUCLEASE"/>
    <property type="match status" value="1"/>
</dbReference>
<name>A0A7C8ZFS5_OPUST</name>
<dbReference type="PANTHER" id="PTHR37763">
    <property type="entry name" value="EXOSOME COMPLEX EXONUCLEASE"/>
    <property type="match status" value="1"/>
</dbReference>
<sequence>MRHKFELLRHMQVSLCSPKNIARPLQNGVLHLNATFHNFSELSQEGSLPLDWYNEMFPRLTKLTNLLRNVDLVDGRLMHVEHNSIISDERLLRRMHRFKALARAFLAHPSVQEEVLKNVNAAMAGRKCTPLVCFANPIERDPITVNVLTKVCNFLNISAQQRKTVRLMICPQVTQHRIWTGALEDVLKGLKAEMELLHRNGPSKGTFIGRQIVSTCLKFLAETAGQQDDDGSSWMRPKPFKAAHSPSTRKWEEVLEMFNDLINCLRDEQRLVVHVSKLEAMKEGLTQIKDVLVDRDIGYKEVQHHESLVQKKLLKTLGHSSQCLFTLLRYYLHGTVRDLEVEISGGMYEIGDKDKLCLCMGKIITSVEEKMIWHGIKQLDRALGLFNFVWETAGVKNKKLELQGHLWCVGPESKTLTYKGNLFIIHGISL</sequence>
<reference evidence="1" key="1">
    <citation type="journal article" date="2013" name="J. Plant Res.">
        <title>Effect of fungi and light on seed germination of three Opuntia species from semiarid lands of central Mexico.</title>
        <authorList>
            <person name="Delgado-Sanchez P."/>
            <person name="Jimenez-Bremont J.F."/>
            <person name="Guerrero-Gonzalez Mde L."/>
            <person name="Flores J."/>
        </authorList>
    </citation>
    <scope>NUCLEOTIDE SEQUENCE</scope>
    <source>
        <tissue evidence="1">Cladode</tissue>
    </source>
</reference>